<sequence length="128" mass="14547">MRIGELSERTGIATRMLRYYESQGLIESLRESNGYRAYGECAVDRAMWVRGLIRAGLTTRMAKMILDAEQQWARDETPECPIDLAKELADELTVVNDRLQELTRSRDTLSDCLARTRHGALRRGTASP</sequence>
<evidence type="ECO:0000256" key="2">
    <source>
        <dbReference type="ARBA" id="ARBA00023015"/>
    </source>
</evidence>
<dbReference type="InterPro" id="IPR000551">
    <property type="entry name" value="MerR-type_HTH_dom"/>
</dbReference>
<dbReference type="GO" id="GO:0003700">
    <property type="term" value="F:DNA-binding transcription factor activity"/>
    <property type="evidence" value="ECO:0007669"/>
    <property type="project" value="InterPro"/>
</dbReference>
<dbReference type="PANTHER" id="PTHR30204">
    <property type="entry name" value="REDOX-CYCLING DRUG-SENSING TRANSCRIPTIONAL ACTIVATOR SOXR"/>
    <property type="match status" value="1"/>
</dbReference>
<evidence type="ECO:0000256" key="3">
    <source>
        <dbReference type="ARBA" id="ARBA00023125"/>
    </source>
</evidence>
<dbReference type="PROSITE" id="PS00552">
    <property type="entry name" value="HTH_MERR_1"/>
    <property type="match status" value="1"/>
</dbReference>
<keyword evidence="7" id="KW-1185">Reference proteome</keyword>
<dbReference type="AlphaFoldDB" id="A0A9X2FWN5"/>
<keyword evidence="4" id="KW-0804">Transcription</keyword>
<dbReference type="Gene3D" id="1.10.1660.10">
    <property type="match status" value="1"/>
</dbReference>
<dbReference type="PANTHER" id="PTHR30204:SF69">
    <property type="entry name" value="MERR-FAMILY TRANSCRIPTIONAL REGULATOR"/>
    <property type="match status" value="1"/>
</dbReference>
<name>A0A9X2FWN5_9MICO</name>
<keyword evidence="1" id="KW-0678">Repressor</keyword>
<dbReference type="InterPro" id="IPR009061">
    <property type="entry name" value="DNA-bd_dom_put_sf"/>
</dbReference>
<evidence type="ECO:0000313" key="7">
    <source>
        <dbReference type="Proteomes" id="UP001139493"/>
    </source>
</evidence>
<dbReference type="Pfam" id="PF13411">
    <property type="entry name" value="MerR_1"/>
    <property type="match status" value="1"/>
</dbReference>
<dbReference type="RefSeq" id="WP_253831565.1">
    <property type="nucleotide sequence ID" value="NZ_JAMTCS010000001.1"/>
</dbReference>
<comment type="caution">
    <text evidence="6">The sequence shown here is derived from an EMBL/GenBank/DDBJ whole genome shotgun (WGS) entry which is preliminary data.</text>
</comment>
<keyword evidence="3 6" id="KW-0238">DNA-binding</keyword>
<gene>
    <name evidence="6" type="ORF">APR03_000028</name>
</gene>
<protein>
    <submittedName>
        <fullName evidence="6">DNA-binding transcriptional regulator, MerR family</fullName>
    </submittedName>
</protein>
<dbReference type="SUPFAM" id="SSF46955">
    <property type="entry name" value="Putative DNA-binding domain"/>
    <property type="match status" value="1"/>
</dbReference>
<reference evidence="6" key="1">
    <citation type="submission" date="2022-06" db="EMBL/GenBank/DDBJ databases">
        <title>Genomic Encyclopedia of Archaeal and Bacterial Type Strains, Phase II (KMG-II): from individual species to whole genera.</title>
        <authorList>
            <person name="Goeker M."/>
        </authorList>
    </citation>
    <scope>NUCLEOTIDE SEQUENCE</scope>
    <source>
        <strain evidence="6">DSM 26652</strain>
    </source>
</reference>
<organism evidence="6 7">
    <name type="scientific">Promicromonospora thailandica</name>
    <dbReference type="NCBI Taxonomy" id="765201"/>
    <lineage>
        <taxon>Bacteria</taxon>
        <taxon>Bacillati</taxon>
        <taxon>Actinomycetota</taxon>
        <taxon>Actinomycetes</taxon>
        <taxon>Micrococcales</taxon>
        <taxon>Promicromonosporaceae</taxon>
        <taxon>Promicromonospora</taxon>
    </lineage>
</organism>
<dbReference type="PRINTS" id="PR00040">
    <property type="entry name" value="HTHMERR"/>
</dbReference>
<dbReference type="SMART" id="SM00422">
    <property type="entry name" value="HTH_MERR"/>
    <property type="match status" value="1"/>
</dbReference>
<dbReference type="EMBL" id="JAMTCS010000001">
    <property type="protein sequence ID" value="MCP2262705.1"/>
    <property type="molecule type" value="Genomic_DNA"/>
</dbReference>
<keyword evidence="2" id="KW-0805">Transcription regulation</keyword>
<feature type="domain" description="HTH merR-type" evidence="5">
    <location>
        <begin position="1"/>
        <end position="68"/>
    </location>
</feature>
<evidence type="ECO:0000256" key="4">
    <source>
        <dbReference type="ARBA" id="ARBA00023163"/>
    </source>
</evidence>
<dbReference type="GO" id="GO:0003677">
    <property type="term" value="F:DNA binding"/>
    <property type="evidence" value="ECO:0007669"/>
    <property type="project" value="UniProtKB-KW"/>
</dbReference>
<accession>A0A9X2FWN5</accession>
<evidence type="ECO:0000259" key="5">
    <source>
        <dbReference type="PROSITE" id="PS50937"/>
    </source>
</evidence>
<dbReference type="InterPro" id="IPR047057">
    <property type="entry name" value="MerR_fam"/>
</dbReference>
<evidence type="ECO:0000313" key="6">
    <source>
        <dbReference type="EMBL" id="MCP2262705.1"/>
    </source>
</evidence>
<evidence type="ECO:0000256" key="1">
    <source>
        <dbReference type="ARBA" id="ARBA00022491"/>
    </source>
</evidence>
<dbReference type="Proteomes" id="UP001139493">
    <property type="component" value="Unassembled WGS sequence"/>
</dbReference>
<dbReference type="PROSITE" id="PS50937">
    <property type="entry name" value="HTH_MERR_2"/>
    <property type="match status" value="1"/>
</dbReference>
<proteinExistence type="predicted"/>